<dbReference type="Pfam" id="PF01618">
    <property type="entry name" value="MotA_ExbB"/>
    <property type="match status" value="1"/>
</dbReference>
<dbReference type="RefSeq" id="WP_245888058.1">
    <property type="nucleotide sequence ID" value="NZ_UHIA01000004.1"/>
</dbReference>
<comment type="subcellular location">
    <subcellularLocation>
        <location evidence="1">Cell membrane</location>
        <topology evidence="1">Multi-pass membrane protein</topology>
    </subcellularLocation>
    <subcellularLocation>
        <location evidence="6">Membrane</location>
        <topology evidence="6">Multi-pass membrane protein</topology>
    </subcellularLocation>
</comment>
<keyword evidence="6" id="KW-0653">Protein transport</keyword>
<evidence type="ECO:0000256" key="7">
    <source>
        <dbReference type="SAM" id="Phobius"/>
    </source>
</evidence>
<keyword evidence="3 7" id="KW-0812">Transmembrane</keyword>
<evidence type="ECO:0000259" key="8">
    <source>
        <dbReference type="Pfam" id="PF01618"/>
    </source>
</evidence>
<dbReference type="PANTHER" id="PTHR30625">
    <property type="entry name" value="PROTEIN TOLQ"/>
    <property type="match status" value="1"/>
</dbReference>
<evidence type="ECO:0000256" key="2">
    <source>
        <dbReference type="ARBA" id="ARBA00022475"/>
    </source>
</evidence>
<evidence type="ECO:0000256" key="6">
    <source>
        <dbReference type="RuleBase" id="RU004057"/>
    </source>
</evidence>
<evidence type="ECO:0000313" key="9">
    <source>
        <dbReference type="EMBL" id="SUO96911.1"/>
    </source>
</evidence>
<feature type="domain" description="MotA/TolQ/ExbB proton channel" evidence="8">
    <location>
        <begin position="100"/>
        <end position="206"/>
    </location>
</feature>
<dbReference type="InterPro" id="IPR050790">
    <property type="entry name" value="ExbB/TolQ_transport"/>
</dbReference>
<feature type="transmembrane region" description="Helical" evidence="7">
    <location>
        <begin position="126"/>
        <end position="150"/>
    </location>
</feature>
<keyword evidence="4 7" id="KW-1133">Transmembrane helix</keyword>
<comment type="similarity">
    <text evidence="6">Belongs to the exbB/tolQ family.</text>
</comment>
<dbReference type="GO" id="GO:0005886">
    <property type="term" value="C:plasma membrane"/>
    <property type="evidence" value="ECO:0007669"/>
    <property type="project" value="UniProtKB-SubCell"/>
</dbReference>
<organism evidence="9 10">
    <name type="scientific">Suttonella indologenes</name>
    <dbReference type="NCBI Taxonomy" id="13276"/>
    <lineage>
        <taxon>Bacteria</taxon>
        <taxon>Pseudomonadati</taxon>
        <taxon>Pseudomonadota</taxon>
        <taxon>Gammaproteobacteria</taxon>
        <taxon>Cardiobacteriales</taxon>
        <taxon>Cardiobacteriaceae</taxon>
        <taxon>Suttonella</taxon>
    </lineage>
</organism>
<feature type="transmembrane region" description="Helical" evidence="7">
    <location>
        <begin position="170"/>
        <end position="192"/>
    </location>
</feature>
<keyword evidence="5 7" id="KW-0472">Membrane</keyword>
<evidence type="ECO:0000256" key="5">
    <source>
        <dbReference type="ARBA" id="ARBA00023136"/>
    </source>
</evidence>
<reference evidence="9 10" key="1">
    <citation type="submission" date="2018-06" db="EMBL/GenBank/DDBJ databases">
        <authorList>
            <consortium name="Pathogen Informatics"/>
            <person name="Doyle S."/>
        </authorList>
    </citation>
    <scope>NUCLEOTIDE SEQUENCE [LARGE SCALE GENOMIC DNA]</scope>
    <source>
        <strain evidence="9 10">NCTC10717</strain>
    </source>
</reference>
<gene>
    <name evidence="9" type="primary">tolQ</name>
    <name evidence="9" type="ORF">NCTC10717_01242</name>
</gene>
<dbReference type="Proteomes" id="UP000254575">
    <property type="component" value="Unassembled WGS sequence"/>
</dbReference>
<evidence type="ECO:0000256" key="1">
    <source>
        <dbReference type="ARBA" id="ARBA00004651"/>
    </source>
</evidence>
<dbReference type="AlphaFoldDB" id="A0A380MZ05"/>
<keyword evidence="10" id="KW-1185">Reference proteome</keyword>
<dbReference type="GO" id="GO:0017038">
    <property type="term" value="P:protein import"/>
    <property type="evidence" value="ECO:0007669"/>
    <property type="project" value="TreeGrafter"/>
</dbReference>
<accession>A0A380MZ05</accession>
<evidence type="ECO:0000256" key="3">
    <source>
        <dbReference type="ARBA" id="ARBA00022692"/>
    </source>
</evidence>
<proteinExistence type="inferred from homology"/>
<dbReference type="InterPro" id="IPR002898">
    <property type="entry name" value="MotA_ExbB_proton_chnl"/>
</dbReference>
<sequence length="231" mass="25820">MQNELSIMQLIGDASVFVKIIMLILCLMMLVSIFITCKKAVLFSRLNRKTRQFEKAFWNSGTNLQNIYANYETQDTEGIESVFVNGFYEFSQFLESDLIGSDKAVQNCQRAMEATIIREAAKQEKYLGILATFASSAPYIGLLGTVYGIMNSFMALGAAQQSSINSVAPGIAEALIATAIGLMAAIISVLSYNAYMALSEKKIVEYDAFREEFSNILQRQQLQLRAHLKRR</sequence>
<evidence type="ECO:0000313" key="10">
    <source>
        <dbReference type="Proteomes" id="UP000254575"/>
    </source>
</evidence>
<feature type="transmembrane region" description="Helical" evidence="7">
    <location>
        <begin position="20"/>
        <end position="41"/>
    </location>
</feature>
<name>A0A380MZ05_9GAMM</name>
<dbReference type="PANTHER" id="PTHR30625:SF3">
    <property type="entry name" value="TOL-PAL SYSTEM PROTEIN TOLQ"/>
    <property type="match status" value="1"/>
</dbReference>
<keyword evidence="2" id="KW-1003">Cell membrane</keyword>
<protein>
    <submittedName>
        <fullName evidence="9">Colicin uptake protein TolQ</fullName>
    </submittedName>
</protein>
<evidence type="ECO:0000256" key="4">
    <source>
        <dbReference type="ARBA" id="ARBA00022989"/>
    </source>
</evidence>
<keyword evidence="6" id="KW-0813">Transport</keyword>
<dbReference type="EMBL" id="UHIA01000004">
    <property type="protein sequence ID" value="SUO96911.1"/>
    <property type="molecule type" value="Genomic_DNA"/>
</dbReference>